<name>A0AAV2YXJ4_9STRA</name>
<protein>
    <submittedName>
        <fullName evidence="1">Uncharacterized protein</fullName>
    </submittedName>
</protein>
<keyword evidence="2" id="KW-1185">Reference proteome</keyword>
<evidence type="ECO:0000313" key="2">
    <source>
        <dbReference type="Proteomes" id="UP001146120"/>
    </source>
</evidence>
<comment type="caution">
    <text evidence="1">The sequence shown here is derived from an EMBL/GenBank/DDBJ whole genome shotgun (WGS) entry which is preliminary data.</text>
</comment>
<gene>
    <name evidence="1" type="ORF">N0F65_009325</name>
</gene>
<dbReference type="AlphaFoldDB" id="A0AAV2YXJ4"/>
<reference evidence="1" key="1">
    <citation type="submission" date="2022-11" db="EMBL/GenBank/DDBJ databases">
        <authorList>
            <person name="Morgan W.R."/>
            <person name="Tartar A."/>
        </authorList>
    </citation>
    <scope>NUCLEOTIDE SEQUENCE</scope>
    <source>
        <strain evidence="1">ARSEF 373</strain>
    </source>
</reference>
<reference evidence="1" key="2">
    <citation type="journal article" date="2023" name="Microbiol Resour">
        <title>Decontamination and Annotation of the Draft Genome Sequence of the Oomycete Lagenidium giganteum ARSEF 373.</title>
        <authorList>
            <person name="Morgan W.R."/>
            <person name="Tartar A."/>
        </authorList>
    </citation>
    <scope>NUCLEOTIDE SEQUENCE</scope>
    <source>
        <strain evidence="1">ARSEF 373</strain>
    </source>
</reference>
<organism evidence="1 2">
    <name type="scientific">Lagenidium giganteum</name>
    <dbReference type="NCBI Taxonomy" id="4803"/>
    <lineage>
        <taxon>Eukaryota</taxon>
        <taxon>Sar</taxon>
        <taxon>Stramenopiles</taxon>
        <taxon>Oomycota</taxon>
        <taxon>Peronosporomycetes</taxon>
        <taxon>Pythiales</taxon>
        <taxon>Pythiaceae</taxon>
    </lineage>
</organism>
<proteinExistence type="predicted"/>
<dbReference type="Proteomes" id="UP001146120">
    <property type="component" value="Unassembled WGS sequence"/>
</dbReference>
<dbReference type="EMBL" id="DAKRPA010000141">
    <property type="protein sequence ID" value="DAZ97274.1"/>
    <property type="molecule type" value="Genomic_DNA"/>
</dbReference>
<accession>A0AAV2YXJ4</accession>
<evidence type="ECO:0000313" key="1">
    <source>
        <dbReference type="EMBL" id="DAZ97274.1"/>
    </source>
</evidence>
<sequence length="64" mass="7204">MADYAANVAMNMATTSTWDDTPANSLPALTSYMANDVTEWEVSHRGMLRQETALARRRQSRVIE</sequence>